<dbReference type="AlphaFoldDB" id="A0A918ADH8"/>
<gene>
    <name evidence="1" type="ORF">GCM10012278_68920</name>
</gene>
<dbReference type="Proteomes" id="UP000660745">
    <property type="component" value="Unassembled WGS sequence"/>
</dbReference>
<evidence type="ECO:0000313" key="2">
    <source>
        <dbReference type="Proteomes" id="UP000660745"/>
    </source>
</evidence>
<dbReference type="EMBL" id="BMNK01000015">
    <property type="protein sequence ID" value="GGP14176.1"/>
    <property type="molecule type" value="Genomic_DNA"/>
</dbReference>
<name>A0A918ADH8_9ACTN</name>
<keyword evidence="2" id="KW-1185">Reference proteome</keyword>
<reference evidence="1" key="1">
    <citation type="journal article" date="2014" name="Int. J. Syst. Evol. Microbiol.">
        <title>Complete genome sequence of Corynebacterium casei LMG S-19264T (=DSM 44701T), isolated from a smear-ripened cheese.</title>
        <authorList>
            <consortium name="US DOE Joint Genome Institute (JGI-PGF)"/>
            <person name="Walter F."/>
            <person name="Albersmeier A."/>
            <person name="Kalinowski J."/>
            <person name="Ruckert C."/>
        </authorList>
    </citation>
    <scope>NUCLEOTIDE SEQUENCE</scope>
    <source>
        <strain evidence="1">CGMCC 4.7430</strain>
    </source>
</reference>
<sequence>MTAVLSVQASPYAQLGATYERELSVQGISPAMLAHKWQPADLLAPHSDLDLRILLAQPPQDWWEWNHRLAAAHTAAVSQKIVNRRLLEHPPGFAFMVPEVDQRRVSPADLATWSLISGHPRTFHRWKAQAQMAPWSRTDELFYRNILDARVDGRYRLSADSTANVHIDLPGYRRHCILWHYLAPCWFAIASLATRTRCPGKFAALAQWHPPDLEHYGQAFARLARNHREQPLTDLLSQTHAAVTVAMRHLPAATGTGEAPRSLCTMTAGMLRVRVARWVYYLDPPADTATAYLVRREARELQAAAAALRAFAADQATQEQRQAARMADLLPTGPTTERVLRDTLTEWLRHRTLVEDFLAMGGPS</sequence>
<proteinExistence type="predicted"/>
<accession>A0A918ADH8</accession>
<comment type="caution">
    <text evidence="1">The sequence shown here is derived from an EMBL/GenBank/DDBJ whole genome shotgun (WGS) entry which is preliminary data.</text>
</comment>
<reference evidence="1" key="2">
    <citation type="submission" date="2020-09" db="EMBL/GenBank/DDBJ databases">
        <authorList>
            <person name="Sun Q."/>
            <person name="Zhou Y."/>
        </authorList>
    </citation>
    <scope>NUCLEOTIDE SEQUENCE</scope>
    <source>
        <strain evidence="1">CGMCC 4.7430</strain>
    </source>
</reference>
<evidence type="ECO:0000313" key="1">
    <source>
        <dbReference type="EMBL" id="GGP14176.1"/>
    </source>
</evidence>
<protein>
    <submittedName>
        <fullName evidence="1">Uncharacterized protein</fullName>
    </submittedName>
</protein>
<organism evidence="1 2">
    <name type="scientific">Nonomuraea glycinis</name>
    <dbReference type="NCBI Taxonomy" id="2047744"/>
    <lineage>
        <taxon>Bacteria</taxon>
        <taxon>Bacillati</taxon>
        <taxon>Actinomycetota</taxon>
        <taxon>Actinomycetes</taxon>
        <taxon>Streptosporangiales</taxon>
        <taxon>Streptosporangiaceae</taxon>
        <taxon>Nonomuraea</taxon>
    </lineage>
</organism>